<evidence type="ECO:0000313" key="13">
    <source>
        <dbReference type="Proteomes" id="UP000298138"/>
    </source>
</evidence>
<evidence type="ECO:0000256" key="11">
    <source>
        <dbReference type="SAM" id="MobiDB-lite"/>
    </source>
</evidence>
<dbReference type="FunCoup" id="A0A4S2MLB7">
    <property type="interactions" value="51"/>
</dbReference>
<dbReference type="Gene3D" id="1.50.40.10">
    <property type="entry name" value="Mitochondrial carrier domain"/>
    <property type="match status" value="2"/>
</dbReference>
<evidence type="ECO:0000313" key="12">
    <source>
        <dbReference type="EMBL" id="TGZ77675.1"/>
    </source>
</evidence>
<organism evidence="12 13">
    <name type="scientific">Ascodesmis nigricans</name>
    <dbReference type="NCBI Taxonomy" id="341454"/>
    <lineage>
        <taxon>Eukaryota</taxon>
        <taxon>Fungi</taxon>
        <taxon>Dikarya</taxon>
        <taxon>Ascomycota</taxon>
        <taxon>Pezizomycotina</taxon>
        <taxon>Pezizomycetes</taxon>
        <taxon>Pezizales</taxon>
        <taxon>Ascodesmidaceae</taxon>
        <taxon>Ascodesmis</taxon>
    </lineage>
</organism>
<dbReference type="Proteomes" id="UP000298138">
    <property type="component" value="Unassembled WGS sequence"/>
</dbReference>
<gene>
    <name evidence="12" type="ORF">EX30DRAFT_351650</name>
</gene>
<keyword evidence="3 10" id="KW-0813">Transport</keyword>
<dbReference type="InterPro" id="IPR023395">
    <property type="entry name" value="MCP_dom_sf"/>
</dbReference>
<keyword evidence="6" id="KW-0999">Mitochondrion inner membrane</keyword>
<dbReference type="InParanoid" id="A0A4S2MLB7"/>
<evidence type="ECO:0000256" key="7">
    <source>
        <dbReference type="ARBA" id="ARBA00022989"/>
    </source>
</evidence>
<dbReference type="OrthoDB" id="415315at2759"/>
<dbReference type="Pfam" id="PF00153">
    <property type="entry name" value="Mito_carr"/>
    <property type="match status" value="4"/>
</dbReference>
<evidence type="ECO:0000256" key="5">
    <source>
        <dbReference type="ARBA" id="ARBA00022737"/>
    </source>
</evidence>
<sequence>MQDENAEALEWLQRALDFQEKVLGKKHPETELTEHTISLVRAHMQSPNVIRVRRSACPSRSHKDFSATPANHPTNVHQTITTAVAASFSASSPLRCVFAPSSHRFHPHSCGNTMSQSPRLENLFTPRPSSSSNTSAAIPHHDLSTASSIPPPATPPSSAAAMTPTAKPSTRSSSREHESRPPYLHAMMAGGIGGSTGDMLMHSLDTVKTRQQGAPTALKYSTTPTAYATILREEGLFRGLYSGVTPAFLGSFPGTIIFFGTYEYSKRFLIDRGVSPTVSYLTAGLIGDLFASFVYVPSEVLKTRLQLQGRYNNPYFHSGYNYRSTLDAARTIVRVEGFQALFYGYKATLMRDLPFSALQFAFYEYFQKVAKMRAAPGTTDIGVPAEIVTGAMAGMLAGVITCPLDVVKTRLQTAVRTDAAPSVASLSSIPAATSPATTPAVQLQQKRGFHCTATTSVAPGSPDTTRPVRGAVGLQTDSVFRGLLWIYRSEGIKGCFAGVVPRGVWTSVQSGVMLLLYQTLLKSFDNAKKRKEEEKV</sequence>
<keyword evidence="4 9" id="KW-0812">Transmembrane</keyword>
<dbReference type="FunFam" id="1.50.40.10:FF:000095">
    <property type="entry name" value="Mitochondrial carrier protein"/>
    <property type="match status" value="1"/>
</dbReference>
<dbReference type="PROSITE" id="PS50920">
    <property type="entry name" value="SOLCAR"/>
    <property type="match status" value="3"/>
</dbReference>
<evidence type="ECO:0000256" key="1">
    <source>
        <dbReference type="ARBA" id="ARBA00004141"/>
    </source>
</evidence>
<feature type="repeat" description="Solcar" evidence="9">
    <location>
        <begin position="275"/>
        <end position="369"/>
    </location>
</feature>
<comment type="subcellular location">
    <subcellularLocation>
        <location evidence="1">Membrane</location>
        <topology evidence="1">Multi-pass membrane protein</topology>
    </subcellularLocation>
</comment>
<proteinExistence type="inferred from homology"/>
<evidence type="ECO:0000256" key="8">
    <source>
        <dbReference type="ARBA" id="ARBA00023136"/>
    </source>
</evidence>
<keyword evidence="6" id="KW-0496">Mitochondrion</keyword>
<evidence type="ECO:0000256" key="3">
    <source>
        <dbReference type="ARBA" id="ARBA00022448"/>
    </source>
</evidence>
<protein>
    <submittedName>
        <fullName evidence="12">Mitochondrial carrier</fullName>
    </submittedName>
</protein>
<keyword evidence="5" id="KW-0677">Repeat</keyword>
<evidence type="ECO:0000256" key="10">
    <source>
        <dbReference type="RuleBase" id="RU000488"/>
    </source>
</evidence>
<dbReference type="AlphaFoldDB" id="A0A4S2MLB7"/>
<dbReference type="GO" id="GO:0016020">
    <property type="term" value="C:membrane"/>
    <property type="evidence" value="ECO:0007669"/>
    <property type="project" value="UniProtKB-SubCell"/>
</dbReference>
<feature type="compositionally biased region" description="Low complexity" evidence="11">
    <location>
        <begin position="156"/>
        <end position="172"/>
    </location>
</feature>
<accession>A0A4S2MLB7</accession>
<evidence type="ECO:0000256" key="6">
    <source>
        <dbReference type="ARBA" id="ARBA00022792"/>
    </source>
</evidence>
<dbReference type="SUPFAM" id="SSF103506">
    <property type="entry name" value="Mitochondrial carrier"/>
    <property type="match status" value="1"/>
</dbReference>
<keyword evidence="8 9" id="KW-0472">Membrane</keyword>
<feature type="repeat" description="Solcar" evidence="9">
    <location>
        <begin position="381"/>
        <end position="523"/>
    </location>
</feature>
<name>A0A4S2MLB7_9PEZI</name>
<evidence type="ECO:0000256" key="9">
    <source>
        <dbReference type="PROSITE-ProRule" id="PRU00282"/>
    </source>
</evidence>
<feature type="compositionally biased region" description="Polar residues" evidence="11">
    <location>
        <begin position="110"/>
        <end position="119"/>
    </location>
</feature>
<reference evidence="12 13" key="1">
    <citation type="submission" date="2019-04" db="EMBL/GenBank/DDBJ databases">
        <title>Comparative genomics and transcriptomics to analyze fruiting body development in filamentous ascomycetes.</title>
        <authorList>
            <consortium name="DOE Joint Genome Institute"/>
            <person name="Lutkenhaus R."/>
            <person name="Traeger S."/>
            <person name="Breuer J."/>
            <person name="Kuo A."/>
            <person name="Lipzen A."/>
            <person name="Pangilinan J."/>
            <person name="Dilworth D."/>
            <person name="Sandor L."/>
            <person name="Poggeler S."/>
            <person name="Barry K."/>
            <person name="Grigoriev I.V."/>
            <person name="Nowrousian M."/>
        </authorList>
    </citation>
    <scope>NUCLEOTIDE SEQUENCE [LARGE SCALE GENOMIC DNA]</scope>
    <source>
        <strain evidence="12 13">CBS 389.68</strain>
    </source>
</reference>
<keyword evidence="13" id="KW-1185">Reference proteome</keyword>
<dbReference type="PANTHER" id="PTHR45667">
    <property type="entry name" value="S-ADENOSYLMETHIONINE MITOCHONDRIAL CARRIER PROTEIN"/>
    <property type="match status" value="1"/>
</dbReference>
<dbReference type="EMBL" id="ML220150">
    <property type="protein sequence ID" value="TGZ77675.1"/>
    <property type="molecule type" value="Genomic_DNA"/>
</dbReference>
<comment type="similarity">
    <text evidence="2 10">Belongs to the mitochondrial carrier (TC 2.A.29) family.</text>
</comment>
<feature type="repeat" description="Solcar" evidence="9">
    <location>
        <begin position="181"/>
        <end position="268"/>
    </location>
</feature>
<evidence type="ECO:0000256" key="2">
    <source>
        <dbReference type="ARBA" id="ARBA00006375"/>
    </source>
</evidence>
<feature type="compositionally biased region" description="Polar residues" evidence="11">
    <location>
        <begin position="127"/>
        <end position="136"/>
    </location>
</feature>
<feature type="region of interest" description="Disordered" evidence="11">
    <location>
        <begin position="109"/>
        <end position="188"/>
    </location>
</feature>
<dbReference type="STRING" id="341454.A0A4S2MLB7"/>
<evidence type="ECO:0000256" key="4">
    <source>
        <dbReference type="ARBA" id="ARBA00022692"/>
    </source>
</evidence>
<dbReference type="InterPro" id="IPR018108">
    <property type="entry name" value="MCP_transmembrane"/>
</dbReference>
<keyword evidence="7" id="KW-1133">Transmembrane helix</keyword>